<keyword evidence="8 11" id="KW-0564">Palmitate</keyword>
<dbReference type="InterPro" id="IPR000297">
    <property type="entry name" value="PPIase_PpiC"/>
</dbReference>
<gene>
    <name evidence="11" type="primary">prsA</name>
    <name evidence="14" type="ORF">BN55_00660</name>
</gene>
<dbReference type="InterPro" id="IPR046357">
    <property type="entry name" value="PPIase_dom_sf"/>
</dbReference>
<evidence type="ECO:0000256" key="12">
    <source>
        <dbReference type="SAM" id="SignalP"/>
    </source>
</evidence>
<evidence type="ECO:0000256" key="2">
    <source>
        <dbReference type="ARBA" id="ARBA00004193"/>
    </source>
</evidence>
<dbReference type="RefSeq" id="WP_008470759.1">
    <property type="nucleotide sequence ID" value="NZ_AYZP01000002.1"/>
</dbReference>
<dbReference type="HAMAP" id="MF_01145">
    <property type="entry name" value="Foldase_PrsA"/>
    <property type="match status" value="1"/>
</dbReference>
<keyword evidence="10 11" id="KW-0449">Lipoprotein</keyword>
<dbReference type="PROSITE" id="PS50198">
    <property type="entry name" value="PPIC_PPIASE_2"/>
    <property type="match status" value="1"/>
</dbReference>
<dbReference type="PANTHER" id="PTHR47245">
    <property type="entry name" value="PEPTIDYLPROLYL ISOMERASE"/>
    <property type="match status" value="1"/>
</dbReference>
<organism evidence="14 15">
    <name type="scientific">Lactobacillus hominis DSM 23910 = CRBIP 24.179</name>
    <dbReference type="NCBI Taxonomy" id="1423758"/>
    <lineage>
        <taxon>Bacteria</taxon>
        <taxon>Bacillati</taxon>
        <taxon>Bacillota</taxon>
        <taxon>Bacilli</taxon>
        <taxon>Lactobacillales</taxon>
        <taxon>Lactobacillaceae</taxon>
        <taxon>Lactobacillus</taxon>
    </lineage>
</organism>
<evidence type="ECO:0000256" key="7">
    <source>
        <dbReference type="ARBA" id="ARBA00023136"/>
    </source>
</evidence>
<evidence type="ECO:0000313" key="14">
    <source>
        <dbReference type="EMBL" id="CCI81849.1"/>
    </source>
</evidence>
<proteinExistence type="inferred from homology"/>
<dbReference type="PANTHER" id="PTHR47245:SF1">
    <property type="entry name" value="FOLDASE PROTEIN PRSA"/>
    <property type="match status" value="1"/>
</dbReference>
<dbReference type="GeneID" id="82847087"/>
<protein>
    <recommendedName>
        <fullName evidence="11">Foldase protein PrsA</fullName>
        <ecNumber evidence="11">5.2.1.8</ecNumber>
    </recommendedName>
</protein>
<dbReference type="PATRIC" id="fig|1423758.3.peg.954"/>
<dbReference type="PROSITE" id="PS51257">
    <property type="entry name" value="PROKAR_LIPOPROTEIN"/>
    <property type="match status" value="1"/>
</dbReference>
<keyword evidence="15" id="KW-1185">Reference proteome</keyword>
<evidence type="ECO:0000256" key="4">
    <source>
        <dbReference type="ARBA" id="ARBA00022475"/>
    </source>
</evidence>
<reference evidence="14 15" key="1">
    <citation type="submission" date="2012-06" db="EMBL/GenBank/DDBJ databases">
        <title>Draft Genome Sequence of Lactobacillus hominis Strain CRBIP 24.179T, isolated from human intestine.</title>
        <authorList>
            <person name="Cousin S."/>
            <person name="Ma L."/>
            <person name="Bizet C."/>
            <person name="Loux V."/>
            <person name="Bouchier C."/>
            <person name="Clermont D."/>
            <person name="Creno S."/>
        </authorList>
    </citation>
    <scope>NUCLEOTIDE SEQUENCE [LARGE SCALE GENOMIC DNA]</scope>
    <source>
        <strain evidence="15">CRBIP 24.179T</strain>
    </source>
</reference>
<evidence type="ECO:0000256" key="10">
    <source>
        <dbReference type="ARBA" id="ARBA00023288"/>
    </source>
</evidence>
<keyword evidence="6 11" id="KW-0697">Rotamase</keyword>
<name>I7LA11_9LACO</name>
<dbReference type="SUPFAM" id="SSF109998">
    <property type="entry name" value="Triger factor/SurA peptide-binding domain-like"/>
    <property type="match status" value="1"/>
</dbReference>
<comment type="function">
    <text evidence="11">Plays a major role in protein secretion by helping the post-translocational extracellular folding of several secreted proteins.</text>
</comment>
<dbReference type="Gene3D" id="3.10.50.40">
    <property type="match status" value="1"/>
</dbReference>
<dbReference type="InterPro" id="IPR050245">
    <property type="entry name" value="PrsA_foldase"/>
</dbReference>
<feature type="domain" description="PpiC" evidence="13">
    <location>
        <begin position="143"/>
        <end position="236"/>
    </location>
</feature>
<dbReference type="InterPro" id="IPR023059">
    <property type="entry name" value="Foldase_PrsA"/>
</dbReference>
<dbReference type="STRING" id="1423758.FC41_GL000943"/>
<dbReference type="NCBIfam" id="NF003356">
    <property type="entry name" value="PRK04405.1"/>
    <property type="match status" value="1"/>
</dbReference>
<evidence type="ECO:0000256" key="8">
    <source>
        <dbReference type="ARBA" id="ARBA00023139"/>
    </source>
</evidence>
<dbReference type="eggNOG" id="COG0760">
    <property type="taxonomic scope" value="Bacteria"/>
</dbReference>
<evidence type="ECO:0000256" key="1">
    <source>
        <dbReference type="ARBA" id="ARBA00000971"/>
    </source>
</evidence>
<evidence type="ECO:0000313" key="15">
    <source>
        <dbReference type="Proteomes" id="UP000009320"/>
    </source>
</evidence>
<feature type="signal peptide" evidence="12">
    <location>
        <begin position="1"/>
        <end position="19"/>
    </location>
</feature>
<comment type="caution">
    <text evidence="14">The sequence shown here is derived from an EMBL/GenBank/DDBJ whole genome shotgun (WGS) entry which is preliminary data.</text>
</comment>
<dbReference type="GO" id="GO:0003755">
    <property type="term" value="F:peptidyl-prolyl cis-trans isomerase activity"/>
    <property type="evidence" value="ECO:0007669"/>
    <property type="project" value="UniProtKB-UniRule"/>
</dbReference>
<evidence type="ECO:0000259" key="13">
    <source>
        <dbReference type="PROSITE" id="PS50198"/>
    </source>
</evidence>
<dbReference type="GO" id="GO:0005886">
    <property type="term" value="C:plasma membrane"/>
    <property type="evidence" value="ECO:0007669"/>
    <property type="project" value="UniProtKB-SubCell"/>
</dbReference>
<keyword evidence="4 11" id="KW-1003">Cell membrane</keyword>
<evidence type="ECO:0000256" key="11">
    <source>
        <dbReference type="HAMAP-Rule" id="MF_01145"/>
    </source>
</evidence>
<evidence type="ECO:0000256" key="5">
    <source>
        <dbReference type="ARBA" id="ARBA00022729"/>
    </source>
</evidence>
<dbReference type="EC" id="5.2.1.8" evidence="11"/>
<feature type="chain" id="PRO_5038922452" description="Foldase protein PrsA" evidence="12">
    <location>
        <begin position="20"/>
        <end position="304"/>
    </location>
</feature>
<dbReference type="GO" id="GO:0006457">
    <property type="term" value="P:protein folding"/>
    <property type="evidence" value="ECO:0007669"/>
    <property type="project" value="UniProtKB-UniRule"/>
</dbReference>
<dbReference type="SUPFAM" id="SSF54534">
    <property type="entry name" value="FKBP-like"/>
    <property type="match status" value="1"/>
</dbReference>
<comment type="similarity">
    <text evidence="3 11">Belongs to the PrsA family.</text>
</comment>
<comment type="subcellular location">
    <subcellularLocation>
        <location evidence="2 11">Cell membrane</location>
        <topology evidence="2 11">Lipid-anchor</topology>
    </subcellularLocation>
</comment>
<dbReference type="InterPro" id="IPR027304">
    <property type="entry name" value="Trigger_fact/SurA_dom_sf"/>
</dbReference>
<evidence type="ECO:0000256" key="3">
    <source>
        <dbReference type="ARBA" id="ARBA00006071"/>
    </source>
</evidence>
<keyword evidence="7 11" id="KW-0472">Membrane</keyword>
<dbReference type="EMBL" id="CAKE01000010">
    <property type="protein sequence ID" value="CCI81849.1"/>
    <property type="molecule type" value="Genomic_DNA"/>
</dbReference>
<sequence length="304" mass="34106">MKKKYKLSVLALISISLLGVGVSGCSNNSEVAQYGNNKKITQQDFYNELKQNPASKTVLANMLIYDALKEAYGNKVNQAEINKTYDAYKNQYGVQFNAFLENNNYTRKSFKQLIEINYLSKAALKAQMKPTQAQLKAEWKNYQPKITVQHILTTKAETANEVVSKLDAGASFDSLANEYSVDNTTSTKGGKLAPFNMTDKKYDTAFKKAAYKLKDGEYTSQPVQVTTGYEIIKMIKHPAKGSFSANKKALTQELYDKWANNSTIMQNVISQVLKDQKVEIKDKDLKSALDQYKGKTNSANKITK</sequence>
<evidence type="ECO:0000256" key="6">
    <source>
        <dbReference type="ARBA" id="ARBA00023110"/>
    </source>
</evidence>
<comment type="catalytic activity">
    <reaction evidence="1 11">
        <text>[protein]-peptidylproline (omega=180) = [protein]-peptidylproline (omega=0)</text>
        <dbReference type="Rhea" id="RHEA:16237"/>
        <dbReference type="Rhea" id="RHEA-COMP:10747"/>
        <dbReference type="Rhea" id="RHEA-COMP:10748"/>
        <dbReference type="ChEBI" id="CHEBI:83833"/>
        <dbReference type="ChEBI" id="CHEBI:83834"/>
        <dbReference type="EC" id="5.2.1.8"/>
    </reaction>
</comment>
<keyword evidence="9 11" id="KW-0413">Isomerase</keyword>
<evidence type="ECO:0000256" key="9">
    <source>
        <dbReference type="ARBA" id="ARBA00023235"/>
    </source>
</evidence>
<dbReference type="AlphaFoldDB" id="I7LA11"/>
<dbReference type="Proteomes" id="UP000009320">
    <property type="component" value="Unassembled WGS sequence"/>
</dbReference>
<dbReference type="Pfam" id="PF00639">
    <property type="entry name" value="Rotamase"/>
    <property type="match status" value="1"/>
</dbReference>
<accession>I7LA11</accession>
<keyword evidence="5 11" id="KW-0732">Signal</keyword>
<dbReference type="OrthoDB" id="14196at2"/>